<feature type="transmembrane region" description="Helical" evidence="7">
    <location>
        <begin position="205"/>
        <end position="226"/>
    </location>
</feature>
<accession>A0AA40EPD8</accession>
<dbReference type="AlphaFoldDB" id="A0AA40EPD8"/>
<dbReference type="SUPFAM" id="SSF103473">
    <property type="entry name" value="MFS general substrate transporter"/>
    <property type="match status" value="1"/>
</dbReference>
<protein>
    <submittedName>
        <fullName evidence="9">MFS transporter</fullName>
    </submittedName>
</protein>
<dbReference type="PROSITE" id="PS50850">
    <property type="entry name" value="MFS"/>
    <property type="match status" value="1"/>
</dbReference>
<name>A0AA40EPD8_9PEZI</name>
<evidence type="ECO:0000256" key="3">
    <source>
        <dbReference type="ARBA" id="ARBA00022692"/>
    </source>
</evidence>
<sequence length="562" mass="60840">MESSRSRSRSRSVAQRSTTKAPSVALPNVSVFEHDDDDDDREYLSGLKLLSVVVSVCLVMFLSLLDSSIVATAIPKITDEFHSLRDMGWYASIYQLSTSSLQMLSGKVYSKFNIKWTYLFWFIIFEMGSLLCGISRSSYAFITGRAIAGAGAAGLLNGSLTIAASIVPFERQPRLIGTMVGLSQLGLVLGPLLGGVFTSYPGWRWCFYINLPIGAIVFLGIIFVHIPEHSVKPKALDVFCHLHKELDLFGFALLTPATVMLLLALESGGIAREWGDSEVIGLFCGSGACFVVWVFWNYYRGDEALIPFPILKRQAMWSCSILQWANMSVIFTASYYLPLYFQAIKGATPSMSGVYVMPSIGSQLVFAVLSGVLVEKTGYIMPYCVLGGVLASVSNGAFSTLSRKSTVGQWVGFQIINGVGRGTSTQMTLLGVQMCLGKDELPLGMGILISIGMLGASVVLAVGNSIFHQIFIQELRKRVPGVNPKTVIGAGATGFRNVVRVKELNGVVDAYSTSIGRIFLMVAALGAVSVFASFFVGWTDLRKKKNGAGPQSPGREDQSAQV</sequence>
<comment type="caution">
    <text evidence="9">The sequence shown here is derived from an EMBL/GenBank/DDBJ whole genome shotgun (WGS) entry which is preliminary data.</text>
</comment>
<evidence type="ECO:0000313" key="9">
    <source>
        <dbReference type="EMBL" id="KAK0743017.1"/>
    </source>
</evidence>
<dbReference type="Proteomes" id="UP001172155">
    <property type="component" value="Unassembled WGS sequence"/>
</dbReference>
<feature type="region of interest" description="Disordered" evidence="6">
    <location>
        <begin position="1"/>
        <end position="22"/>
    </location>
</feature>
<evidence type="ECO:0000256" key="5">
    <source>
        <dbReference type="ARBA" id="ARBA00023136"/>
    </source>
</evidence>
<feature type="transmembrane region" description="Helical" evidence="7">
    <location>
        <begin position="49"/>
        <end position="74"/>
    </location>
</feature>
<evidence type="ECO:0000256" key="4">
    <source>
        <dbReference type="ARBA" id="ARBA00022989"/>
    </source>
</evidence>
<dbReference type="EMBL" id="JAUKUD010000005">
    <property type="protein sequence ID" value="KAK0743017.1"/>
    <property type="molecule type" value="Genomic_DNA"/>
</dbReference>
<evidence type="ECO:0000256" key="6">
    <source>
        <dbReference type="SAM" id="MobiDB-lite"/>
    </source>
</evidence>
<evidence type="ECO:0000256" key="1">
    <source>
        <dbReference type="ARBA" id="ARBA00004141"/>
    </source>
</evidence>
<gene>
    <name evidence="9" type="ORF">B0T18DRAFT_481399</name>
</gene>
<dbReference type="GO" id="GO:0022857">
    <property type="term" value="F:transmembrane transporter activity"/>
    <property type="evidence" value="ECO:0007669"/>
    <property type="project" value="InterPro"/>
</dbReference>
<dbReference type="Gene3D" id="1.20.1250.20">
    <property type="entry name" value="MFS general substrate transporter like domains"/>
    <property type="match status" value="2"/>
</dbReference>
<keyword evidence="4 7" id="KW-1133">Transmembrane helix</keyword>
<reference evidence="9" key="1">
    <citation type="submission" date="2023-06" db="EMBL/GenBank/DDBJ databases">
        <title>Genome-scale phylogeny and comparative genomics of the fungal order Sordariales.</title>
        <authorList>
            <consortium name="Lawrence Berkeley National Laboratory"/>
            <person name="Hensen N."/>
            <person name="Bonometti L."/>
            <person name="Westerberg I."/>
            <person name="Brannstrom I.O."/>
            <person name="Guillou S."/>
            <person name="Cros-Aarteil S."/>
            <person name="Calhoun S."/>
            <person name="Haridas S."/>
            <person name="Kuo A."/>
            <person name="Mondo S."/>
            <person name="Pangilinan J."/>
            <person name="Riley R."/>
            <person name="LaButti K."/>
            <person name="Andreopoulos B."/>
            <person name="Lipzen A."/>
            <person name="Chen C."/>
            <person name="Yanf M."/>
            <person name="Daum C."/>
            <person name="Ng V."/>
            <person name="Clum A."/>
            <person name="Steindorff A."/>
            <person name="Ohm R."/>
            <person name="Martin F."/>
            <person name="Silar P."/>
            <person name="Natvig D."/>
            <person name="Lalanne C."/>
            <person name="Gautier V."/>
            <person name="Ament-velasquez S.L."/>
            <person name="Kruys A."/>
            <person name="Hutchinson M.I."/>
            <person name="Powell A.J."/>
            <person name="Barry K."/>
            <person name="Miller A.N."/>
            <person name="Grigoriev I.V."/>
            <person name="Debuchy R."/>
            <person name="Gladieux P."/>
            <person name="Thoren M.H."/>
            <person name="Johannesson H."/>
        </authorList>
    </citation>
    <scope>NUCLEOTIDE SEQUENCE</scope>
    <source>
        <strain evidence="9">SMH3187-1</strain>
    </source>
</reference>
<keyword evidence="10" id="KW-1185">Reference proteome</keyword>
<evidence type="ECO:0000313" key="10">
    <source>
        <dbReference type="Proteomes" id="UP001172155"/>
    </source>
</evidence>
<dbReference type="PANTHER" id="PTHR23501:SF193">
    <property type="entry name" value="MULTIDRUG TRANSPORTER, PUTATIVE (AFU_ORTHOLOGUE AFUA_8G00940)-RELATED"/>
    <property type="match status" value="1"/>
</dbReference>
<dbReference type="InterPro" id="IPR011701">
    <property type="entry name" value="MFS"/>
</dbReference>
<comment type="similarity">
    <text evidence="2">Belongs to the major facilitator superfamily. TCR/Tet family.</text>
</comment>
<dbReference type="PRINTS" id="PR01036">
    <property type="entry name" value="TCRTETB"/>
</dbReference>
<evidence type="ECO:0000256" key="2">
    <source>
        <dbReference type="ARBA" id="ARBA00007520"/>
    </source>
</evidence>
<evidence type="ECO:0000259" key="8">
    <source>
        <dbReference type="PROSITE" id="PS50850"/>
    </source>
</evidence>
<dbReference type="InterPro" id="IPR020846">
    <property type="entry name" value="MFS_dom"/>
</dbReference>
<dbReference type="PANTHER" id="PTHR23501">
    <property type="entry name" value="MAJOR FACILITATOR SUPERFAMILY"/>
    <property type="match status" value="1"/>
</dbReference>
<feature type="transmembrane region" description="Helical" evidence="7">
    <location>
        <begin position="175"/>
        <end position="198"/>
    </location>
</feature>
<dbReference type="Pfam" id="PF07690">
    <property type="entry name" value="MFS_1"/>
    <property type="match status" value="1"/>
</dbReference>
<feature type="transmembrane region" description="Helical" evidence="7">
    <location>
        <begin position="146"/>
        <end position="169"/>
    </location>
</feature>
<feature type="compositionally biased region" description="Basic residues" evidence="6">
    <location>
        <begin position="1"/>
        <end position="10"/>
    </location>
</feature>
<dbReference type="GO" id="GO:0005886">
    <property type="term" value="C:plasma membrane"/>
    <property type="evidence" value="ECO:0007669"/>
    <property type="project" value="TreeGrafter"/>
</dbReference>
<feature type="transmembrane region" description="Helical" evidence="7">
    <location>
        <begin position="353"/>
        <end position="374"/>
    </location>
</feature>
<keyword evidence="3 7" id="KW-0812">Transmembrane</keyword>
<dbReference type="InterPro" id="IPR036259">
    <property type="entry name" value="MFS_trans_sf"/>
</dbReference>
<feature type="transmembrane region" description="Helical" evidence="7">
    <location>
        <begin position="518"/>
        <end position="538"/>
    </location>
</feature>
<evidence type="ECO:0000256" key="7">
    <source>
        <dbReference type="SAM" id="Phobius"/>
    </source>
</evidence>
<feature type="transmembrane region" description="Helical" evidence="7">
    <location>
        <begin position="380"/>
        <end position="398"/>
    </location>
</feature>
<keyword evidence="5 7" id="KW-0472">Membrane</keyword>
<comment type="subcellular location">
    <subcellularLocation>
        <location evidence="1">Membrane</location>
        <topology evidence="1">Multi-pass membrane protein</topology>
    </subcellularLocation>
</comment>
<feature type="transmembrane region" description="Helical" evidence="7">
    <location>
        <begin position="246"/>
        <end position="265"/>
    </location>
</feature>
<proteinExistence type="inferred from homology"/>
<feature type="domain" description="Major facilitator superfamily (MFS) profile" evidence="8">
    <location>
        <begin position="52"/>
        <end position="541"/>
    </location>
</feature>
<feature type="transmembrane region" description="Helical" evidence="7">
    <location>
        <begin position="277"/>
        <end position="299"/>
    </location>
</feature>
<feature type="transmembrane region" description="Helical" evidence="7">
    <location>
        <begin position="116"/>
        <end position="134"/>
    </location>
</feature>
<feature type="transmembrane region" description="Helical" evidence="7">
    <location>
        <begin position="321"/>
        <end position="341"/>
    </location>
</feature>
<organism evidence="9 10">
    <name type="scientific">Schizothecium vesticola</name>
    <dbReference type="NCBI Taxonomy" id="314040"/>
    <lineage>
        <taxon>Eukaryota</taxon>
        <taxon>Fungi</taxon>
        <taxon>Dikarya</taxon>
        <taxon>Ascomycota</taxon>
        <taxon>Pezizomycotina</taxon>
        <taxon>Sordariomycetes</taxon>
        <taxon>Sordariomycetidae</taxon>
        <taxon>Sordariales</taxon>
        <taxon>Schizotheciaceae</taxon>
        <taxon>Schizothecium</taxon>
    </lineage>
</organism>
<feature type="transmembrane region" description="Helical" evidence="7">
    <location>
        <begin position="443"/>
        <end position="467"/>
    </location>
</feature>